<feature type="transmembrane region" description="Helical" evidence="10">
    <location>
        <begin position="738"/>
        <end position="760"/>
    </location>
</feature>
<dbReference type="Gene3D" id="3.40.50.300">
    <property type="entry name" value="P-loop containing nucleotide triphosphate hydrolases"/>
    <property type="match status" value="1"/>
</dbReference>
<evidence type="ECO:0000259" key="11">
    <source>
        <dbReference type="PROSITE" id="PS50893"/>
    </source>
</evidence>
<keyword evidence="5" id="KW-0547">Nucleotide-binding</keyword>
<feature type="domain" description="ABC transporter" evidence="11">
    <location>
        <begin position="2"/>
        <end position="241"/>
    </location>
</feature>
<dbReference type="PANTHER" id="PTHR24220">
    <property type="entry name" value="IMPORT ATP-BINDING PROTEIN"/>
    <property type="match status" value="1"/>
</dbReference>
<feature type="transmembrane region" description="Helical" evidence="10">
    <location>
        <begin position="691"/>
        <end position="709"/>
    </location>
</feature>
<keyword evidence="13" id="KW-1185">Reference proteome</keyword>
<dbReference type="InterPro" id="IPR017911">
    <property type="entry name" value="MacB-like_ATP-bd"/>
</dbReference>
<dbReference type="InterPro" id="IPR003439">
    <property type="entry name" value="ABC_transporter-like_ATP-bd"/>
</dbReference>
<dbReference type="OrthoDB" id="383748at2"/>
<dbReference type="CDD" id="cd03255">
    <property type="entry name" value="ABC_MJ0796_LolCDE_FtsE"/>
    <property type="match status" value="1"/>
</dbReference>
<feature type="transmembrane region" description="Helical" evidence="10">
    <location>
        <begin position="780"/>
        <end position="804"/>
    </location>
</feature>
<evidence type="ECO:0000256" key="4">
    <source>
        <dbReference type="ARBA" id="ARBA00022692"/>
    </source>
</evidence>
<organism evidence="12 13">
    <name type="scientific">Haploplasma axanthum</name>
    <name type="common">Acholeplasma axanthum</name>
    <dbReference type="NCBI Taxonomy" id="29552"/>
    <lineage>
        <taxon>Bacteria</taxon>
        <taxon>Bacillati</taxon>
        <taxon>Mycoplasmatota</taxon>
        <taxon>Mollicutes</taxon>
        <taxon>Acholeplasmatales</taxon>
        <taxon>Acholeplasmataceae</taxon>
        <taxon>Haploplasma</taxon>
    </lineage>
</organism>
<comment type="similarity">
    <text evidence="9">Belongs to the ABC transporter superfamily. Macrolide exporter (TC 3.A.1.122) family.</text>
</comment>
<keyword evidence="4 10" id="KW-0812">Transmembrane</keyword>
<evidence type="ECO:0000256" key="7">
    <source>
        <dbReference type="ARBA" id="ARBA00022989"/>
    </source>
</evidence>
<keyword evidence="12" id="KW-0378">Hydrolase</keyword>
<name>A0A449BD77_HAPAX</name>
<dbReference type="InterPro" id="IPR015854">
    <property type="entry name" value="ABC_transpr_LolD-like"/>
</dbReference>
<evidence type="ECO:0000256" key="5">
    <source>
        <dbReference type="ARBA" id="ARBA00022741"/>
    </source>
</evidence>
<dbReference type="PROSITE" id="PS00211">
    <property type="entry name" value="ABC_TRANSPORTER_1"/>
    <property type="match status" value="1"/>
</dbReference>
<dbReference type="AlphaFoldDB" id="A0A449BD77"/>
<dbReference type="EC" id="3.6.3.-" evidence="12"/>
<dbReference type="RefSeq" id="WP_052590143.1">
    <property type="nucleotide sequence ID" value="NZ_LR215048.1"/>
</dbReference>
<dbReference type="InterPro" id="IPR003838">
    <property type="entry name" value="ABC3_permease_C"/>
</dbReference>
<dbReference type="Pfam" id="PF02687">
    <property type="entry name" value="FtsX"/>
    <property type="match status" value="1"/>
</dbReference>
<feature type="transmembrane region" description="Helical" evidence="10">
    <location>
        <begin position="352"/>
        <end position="373"/>
    </location>
</feature>
<keyword evidence="8 10" id="KW-0472">Membrane</keyword>
<dbReference type="SMART" id="SM00382">
    <property type="entry name" value="AAA"/>
    <property type="match status" value="1"/>
</dbReference>
<evidence type="ECO:0000256" key="10">
    <source>
        <dbReference type="SAM" id="Phobius"/>
    </source>
</evidence>
<dbReference type="GO" id="GO:0005886">
    <property type="term" value="C:plasma membrane"/>
    <property type="evidence" value="ECO:0007669"/>
    <property type="project" value="UniProtKB-SubCell"/>
</dbReference>
<gene>
    <name evidence="12" type="primary">lolD_7</name>
    <name evidence="12" type="ORF">NCTC10138_00754</name>
</gene>
<proteinExistence type="inferred from homology"/>
<dbReference type="EMBL" id="LR215048">
    <property type="protein sequence ID" value="VEU80385.1"/>
    <property type="molecule type" value="Genomic_DNA"/>
</dbReference>
<dbReference type="Proteomes" id="UP000289841">
    <property type="component" value="Chromosome"/>
</dbReference>
<accession>A0A449BD77</accession>
<evidence type="ECO:0000256" key="9">
    <source>
        <dbReference type="ARBA" id="ARBA00038388"/>
    </source>
</evidence>
<evidence type="ECO:0000256" key="6">
    <source>
        <dbReference type="ARBA" id="ARBA00022840"/>
    </source>
</evidence>
<keyword evidence="2" id="KW-0813">Transport</keyword>
<evidence type="ECO:0000256" key="2">
    <source>
        <dbReference type="ARBA" id="ARBA00022448"/>
    </source>
</evidence>
<dbReference type="PANTHER" id="PTHR24220:SF692">
    <property type="entry name" value="ABC TRANSPORTER DOMAIN-CONTAINING PROTEIN"/>
    <property type="match status" value="1"/>
</dbReference>
<comment type="subcellular location">
    <subcellularLocation>
        <location evidence="1">Cell inner membrane</location>
        <topology evidence="1">Multi-pass membrane protein</topology>
    </subcellularLocation>
</comment>
<evidence type="ECO:0000313" key="12">
    <source>
        <dbReference type="EMBL" id="VEU80385.1"/>
    </source>
</evidence>
<dbReference type="InterPro" id="IPR017871">
    <property type="entry name" value="ABC_transporter-like_CS"/>
</dbReference>
<evidence type="ECO:0000256" key="3">
    <source>
        <dbReference type="ARBA" id="ARBA00022475"/>
    </source>
</evidence>
<keyword evidence="7 10" id="KW-1133">Transmembrane helix</keyword>
<dbReference type="InterPro" id="IPR027417">
    <property type="entry name" value="P-loop_NTPase"/>
</dbReference>
<reference evidence="12 13" key="1">
    <citation type="submission" date="2019-01" db="EMBL/GenBank/DDBJ databases">
        <authorList>
            <consortium name="Pathogen Informatics"/>
        </authorList>
    </citation>
    <scope>NUCLEOTIDE SEQUENCE [LARGE SCALE GENOMIC DNA]</scope>
    <source>
        <strain evidence="12 13">NCTC10138</strain>
    </source>
</reference>
<dbReference type="SUPFAM" id="SSF52540">
    <property type="entry name" value="P-loop containing nucleoside triphosphate hydrolases"/>
    <property type="match status" value="1"/>
</dbReference>
<dbReference type="KEGG" id="aaxa:NCTC10138_00754"/>
<keyword evidence="6" id="KW-0067">ATP-binding</keyword>
<evidence type="ECO:0000256" key="8">
    <source>
        <dbReference type="ARBA" id="ARBA00023136"/>
    </source>
</evidence>
<dbReference type="InterPro" id="IPR003593">
    <property type="entry name" value="AAA+_ATPase"/>
</dbReference>
<keyword evidence="3" id="KW-1003">Cell membrane</keyword>
<dbReference type="GO" id="GO:0016887">
    <property type="term" value="F:ATP hydrolysis activity"/>
    <property type="evidence" value="ECO:0007669"/>
    <property type="project" value="InterPro"/>
</dbReference>
<sequence length="817" mass="93375">MIKLINVDKYFNKGKQNSIHVINNTSLELPEKGLVTLLGSSGSGKSTLLNVIGGLDKAQGTIIFNDITINKYKSSIWDQIRAEKIGFIFQNYHLLETQTIYENIADSLRMIGITDKDEIEYRVNYVLNAVGMLRFKKKLASDLSGGQKQRVAIARAIVKNPDVIIADEPTGNLDSKNSIDVLKIIKEISKEKLVVLVTHNVELANHYSDRIINITDGSVQSDVENSSGKTHINQTDDNIYLQDYKKNQYDNIDIYSNEDVNDFGLIIIKENGKYYIKSKNNVKLEVLDNSSRIKVIDRKREDVLKEELEKVNFSIDELSKHETKRTKARFFSITDSIKIGFNKLRKKGFKRFVKITMLLLIGMMFSLGVNLLINGLIVDKSKITVDKNVYTTNNNFDYQRPNNYKGVTEYLDSDDFIVYKKFDYIYIGIGNNRYNRVQLNVLPSEILKDKIKMYDENKIYIDSSALKGTTAEQAQYKSLGIYKKQDLIGKKLRFNIHEKNNYFQDIPKEYTINEIVDLGTKSIYLPREIINKESGDLENYYEINEVAIYDSTKVTITIGNVPTKVLDKKIPIIVNERYQKKDEENINNGKYLYELGDSTTRIAEFSSLYGYSFEIVGFFENPSGSYNNNIYVAEESYQNLYFIVTSGRSFASDAIYSKTGKAIDDIYIKNQYDEQLKSLELEKGEFINGSLIWLAIIVVITLIMFYFFVRSSLTERMKEISILRALGVKKREVRSIFIVEYAVLTTFSSLIGVVFVAVILRSVYNSSMGDLLDYNATPLGILASIAGIYALNILIALIPVNLFLRKTPAQMLTNYDI</sequence>
<evidence type="ECO:0000313" key="13">
    <source>
        <dbReference type="Proteomes" id="UP000289841"/>
    </source>
</evidence>
<evidence type="ECO:0000256" key="1">
    <source>
        <dbReference type="ARBA" id="ARBA00004429"/>
    </source>
</evidence>
<dbReference type="GO" id="GO:0005524">
    <property type="term" value="F:ATP binding"/>
    <property type="evidence" value="ECO:0007669"/>
    <property type="project" value="UniProtKB-KW"/>
</dbReference>
<dbReference type="STRING" id="1278311.GCA_000428705_01180"/>
<protein>
    <submittedName>
        <fullName evidence="12">ABC transporter ATPase</fullName>
        <ecNumber evidence="12">3.6.3.-</ecNumber>
    </submittedName>
</protein>
<dbReference type="PROSITE" id="PS50893">
    <property type="entry name" value="ABC_TRANSPORTER_2"/>
    <property type="match status" value="1"/>
</dbReference>
<dbReference type="Pfam" id="PF00005">
    <property type="entry name" value="ABC_tran"/>
    <property type="match status" value="1"/>
</dbReference>
<dbReference type="GO" id="GO:0022857">
    <property type="term" value="F:transmembrane transporter activity"/>
    <property type="evidence" value="ECO:0007669"/>
    <property type="project" value="TreeGrafter"/>
</dbReference>